<reference evidence="1 2" key="1">
    <citation type="submission" date="2024-01" db="EMBL/GenBank/DDBJ databases">
        <title>A draft genome for the cacao thread blight pathogen Marasmiellus scandens.</title>
        <authorList>
            <person name="Baruah I.K."/>
            <person name="Leung J."/>
            <person name="Bukari Y."/>
            <person name="Amoako-Attah I."/>
            <person name="Meinhardt L.W."/>
            <person name="Bailey B.A."/>
            <person name="Cohen S.P."/>
        </authorList>
    </citation>
    <scope>NUCLEOTIDE SEQUENCE [LARGE SCALE GENOMIC DNA]</scope>
    <source>
        <strain evidence="1 2">GH-19</strain>
    </source>
</reference>
<comment type="caution">
    <text evidence="1">The sequence shown here is derived from an EMBL/GenBank/DDBJ whole genome shotgun (WGS) entry which is preliminary data.</text>
</comment>
<accession>A0ABR1IXN9</accession>
<sequence>MSLKEMYELSWKYAEAQKNEPGPDMDNCWSSSRRRRCRLERLDLVRMSHTMRKTTLMIHSLRRRRLRRRHTLSKPTFHFRKPRRGSNTRLCCSRRFSSLSSDENESDTDQSQPQIIQLPRLLFDEPISPPFVDQSFADLGSGIEYEHRDGDVPADEARRMPGSRLTRKRYCLPDFLCPESQYPTLYPLHYDPFEYVCF</sequence>
<organism evidence="1 2">
    <name type="scientific">Marasmiellus scandens</name>
    <dbReference type="NCBI Taxonomy" id="2682957"/>
    <lineage>
        <taxon>Eukaryota</taxon>
        <taxon>Fungi</taxon>
        <taxon>Dikarya</taxon>
        <taxon>Basidiomycota</taxon>
        <taxon>Agaricomycotina</taxon>
        <taxon>Agaricomycetes</taxon>
        <taxon>Agaricomycetidae</taxon>
        <taxon>Agaricales</taxon>
        <taxon>Marasmiineae</taxon>
        <taxon>Omphalotaceae</taxon>
        <taxon>Marasmiellus</taxon>
    </lineage>
</organism>
<gene>
    <name evidence="1" type="ORF">VKT23_016006</name>
</gene>
<keyword evidence="2" id="KW-1185">Reference proteome</keyword>
<protein>
    <submittedName>
        <fullName evidence="1">Uncharacterized protein</fullName>
    </submittedName>
</protein>
<dbReference type="EMBL" id="JBANRG010000057">
    <property type="protein sequence ID" value="KAK7442759.1"/>
    <property type="molecule type" value="Genomic_DNA"/>
</dbReference>
<proteinExistence type="predicted"/>
<name>A0ABR1IXN9_9AGAR</name>
<evidence type="ECO:0000313" key="1">
    <source>
        <dbReference type="EMBL" id="KAK7442759.1"/>
    </source>
</evidence>
<evidence type="ECO:0000313" key="2">
    <source>
        <dbReference type="Proteomes" id="UP001498398"/>
    </source>
</evidence>
<dbReference type="Proteomes" id="UP001498398">
    <property type="component" value="Unassembled WGS sequence"/>
</dbReference>